<dbReference type="GO" id="GO:0004386">
    <property type="term" value="F:helicase activity"/>
    <property type="evidence" value="ECO:0007669"/>
    <property type="project" value="UniProtKB-KW"/>
</dbReference>
<dbReference type="Pfam" id="PF00270">
    <property type="entry name" value="DEAD"/>
    <property type="match status" value="1"/>
</dbReference>
<dbReference type="CDD" id="cd17921">
    <property type="entry name" value="DEXHc_Ski2"/>
    <property type="match status" value="1"/>
</dbReference>
<dbReference type="SUPFAM" id="SSF52540">
    <property type="entry name" value="P-loop containing nucleoside triphosphate hydrolases"/>
    <property type="match status" value="1"/>
</dbReference>
<organism evidence="6">
    <name type="scientific">Klebsiella pneumoniae</name>
    <dbReference type="NCBI Taxonomy" id="573"/>
    <lineage>
        <taxon>Bacteria</taxon>
        <taxon>Pseudomonadati</taxon>
        <taxon>Pseudomonadota</taxon>
        <taxon>Gammaproteobacteria</taxon>
        <taxon>Enterobacterales</taxon>
        <taxon>Enterobacteriaceae</taxon>
        <taxon>Klebsiella/Raoultella group</taxon>
        <taxon>Klebsiella</taxon>
        <taxon>Klebsiella pneumoniae complex</taxon>
    </lineage>
</organism>
<dbReference type="InterPro" id="IPR011545">
    <property type="entry name" value="DEAD/DEAH_box_helicase_dom"/>
</dbReference>
<protein>
    <submittedName>
        <fullName evidence="6">DEAD/DEAH box helicase</fullName>
    </submittedName>
</protein>
<feature type="domain" description="Helicase ATP-binding" evidence="5">
    <location>
        <begin position="316"/>
        <end position="488"/>
    </location>
</feature>
<dbReference type="PROSITE" id="PS51192">
    <property type="entry name" value="HELICASE_ATP_BIND_1"/>
    <property type="match status" value="1"/>
</dbReference>
<keyword evidence="4" id="KW-0067">ATP-binding</keyword>
<gene>
    <name evidence="6" type="ORF">ICEKp13_0030</name>
</gene>
<dbReference type="InterPro" id="IPR014001">
    <property type="entry name" value="Helicase_ATP-bd"/>
</dbReference>
<accession>A0A2L1KSP3</accession>
<dbReference type="PANTHER" id="PTHR47961">
    <property type="entry name" value="DNA POLYMERASE THETA, PUTATIVE (AFU_ORTHOLOGUE AFUA_1G05260)-RELATED"/>
    <property type="match status" value="1"/>
</dbReference>
<evidence type="ECO:0000256" key="1">
    <source>
        <dbReference type="ARBA" id="ARBA00022741"/>
    </source>
</evidence>
<dbReference type="Pfam" id="PF00271">
    <property type="entry name" value="Helicase_C"/>
    <property type="match status" value="1"/>
</dbReference>
<proteinExistence type="predicted"/>
<evidence type="ECO:0000256" key="3">
    <source>
        <dbReference type="ARBA" id="ARBA00022806"/>
    </source>
</evidence>
<dbReference type="AlphaFoldDB" id="A0A2L1KSP3"/>
<evidence type="ECO:0000256" key="2">
    <source>
        <dbReference type="ARBA" id="ARBA00022801"/>
    </source>
</evidence>
<dbReference type="SMART" id="SM00490">
    <property type="entry name" value="HELICc"/>
    <property type="match status" value="1"/>
</dbReference>
<evidence type="ECO:0000313" key="6">
    <source>
        <dbReference type="EMBL" id="AVE25517.1"/>
    </source>
</evidence>
<name>A0A2L1KSP3_KLEPN</name>
<dbReference type="InterPro" id="IPR001650">
    <property type="entry name" value="Helicase_C-like"/>
</dbReference>
<dbReference type="InterPro" id="IPR027417">
    <property type="entry name" value="P-loop_NTPase"/>
</dbReference>
<dbReference type="PANTHER" id="PTHR47961:SF6">
    <property type="entry name" value="DNA-DIRECTED DNA POLYMERASE"/>
    <property type="match status" value="1"/>
</dbReference>
<reference evidence="6" key="1">
    <citation type="submission" date="2016-12" db="EMBL/GenBank/DDBJ databases">
        <title>Frequent emergence of pathogenic lineages of Klebsiella pneumoniae via mobilisation of yersiniabactin and colibactin.</title>
        <authorList>
            <person name="Lam M.M.C."/>
            <person name="Wick R.R."/>
            <person name="Wyres K.L."/>
            <person name="Gorrie C."/>
            <person name="Judd L."/>
            <person name="Jenney A."/>
            <person name="Holt K.E."/>
        </authorList>
    </citation>
    <scope>NUCLEOTIDE SEQUENCE</scope>
    <source>
        <strain evidence="6">16870732</strain>
    </source>
</reference>
<dbReference type="Gene3D" id="3.40.50.300">
    <property type="entry name" value="P-loop containing nucleotide triphosphate hydrolases"/>
    <property type="match status" value="2"/>
</dbReference>
<keyword evidence="3 6" id="KW-0347">Helicase</keyword>
<keyword evidence="2" id="KW-0378">Hydrolase</keyword>
<sequence length="1174" mass="130763">MPATADEIIEAIKEASAVGFRGRLIARGQARSVIWRDGNLPPDAPEFSALLSQDLQGYAYALIDLGLRLRELNGDDAYVRIAFEQAGTALESAIAKGKRDSRDTDFHFVMAAASYHLAHLSARAYSLLAMVGQDDNFSPIERALTQLIRRDLRTLRDNALGFRLRGDGSDVKITEILQARLNLPQDENGASESEEDILFDGLDLALTDAYMSAISLYLLAVERGESRLLSKAIEKLRISLSICAQFNMLPQWWLNFITIHLLSDLWSDTFHERLPLVPVGGDAVEWPALRELFIALLQRRPRAEIDLWPSQREAAGRSVNDNDDLVVSLPTSAGKTRIAELCILRCLAGGKRVVFITPLRALSAQTEATLSRTFGPLGKTISMLYGSIGVSGMDEDAIRQRDIVVATPEKLDFALRNDPSIINDVGLFIFDEGHMIGADEREVRYEVQIQRLLRRQDADTRRIVCLSAILPDGEQLDDFAGWLRRDKPGGPIKNNWRPTRLQFGEVIWSAPAGRLNLSVGYEAAWVSRFIVSRQPPKVKLPNKKQRTKMFPSDNKELCLATAWRLIEDGQTVLIYCPLRRSVEPFAETIVDLHQRRLLPSLFDAAPDILDTAISLGEEWLGAHSPILACLRLGVALHHGALPTAYRKEIERLLRDGVLKVTISSPTLAQGLNLSATAIVMHSLHRNRELIKVSEFRNVIGRAGRAYVDVEGLVIYPIFDKVNKRQTNWHTLTSDTGAREMESGLIQLVCVLLIRMHTRLGGDLKALTEYVTNNAVAWEFPEIMTESPQERDIAQAIWEKQLSTLDTAILSLLGENDIPDDQIETALDDILQSSLWQRSLQRYRDENERILLKSGLLSRSRYIWQRSTAAGRRGYFLSGVGLTTGLRLDAIAAKANQLLIDANAAIMGGDAEEAIAAITALAEEVFTFYPFIPDPLPGDWRGILRSWLLGEPMTNVANTQASETLQFVENGLVYRLPWAMEAIRVRATANGDLIGDTDTTLDDYELGFAVAAVETGTLSRSSSLLIQAGFSSRLAAIKVVTDTTADFQSGQELRRWLNSEEVISHTDNHDWPTPETRVMWLEFLGSLSPKGSQVWSRHRYNGMVDWRATPAVIGTPLQLYTVDGIHHVLADDGTPLGSINGRINTNRRGLLKVEVDDENGRAMFDYLGPDDFIST</sequence>
<evidence type="ECO:0000256" key="4">
    <source>
        <dbReference type="ARBA" id="ARBA00022840"/>
    </source>
</evidence>
<dbReference type="GO" id="GO:0003676">
    <property type="term" value="F:nucleic acid binding"/>
    <property type="evidence" value="ECO:0007669"/>
    <property type="project" value="InterPro"/>
</dbReference>
<evidence type="ECO:0000259" key="5">
    <source>
        <dbReference type="PROSITE" id="PS51192"/>
    </source>
</evidence>
<dbReference type="EMBL" id="KY454637">
    <property type="protein sequence ID" value="AVE25517.1"/>
    <property type="molecule type" value="Genomic_DNA"/>
</dbReference>
<dbReference type="GO" id="GO:0005524">
    <property type="term" value="F:ATP binding"/>
    <property type="evidence" value="ECO:0007669"/>
    <property type="project" value="UniProtKB-KW"/>
</dbReference>
<keyword evidence="1" id="KW-0547">Nucleotide-binding</keyword>
<dbReference type="GO" id="GO:0016787">
    <property type="term" value="F:hydrolase activity"/>
    <property type="evidence" value="ECO:0007669"/>
    <property type="project" value="UniProtKB-KW"/>
</dbReference>
<dbReference type="InterPro" id="IPR050474">
    <property type="entry name" value="Hel308_SKI2-like"/>
</dbReference>
<dbReference type="SMART" id="SM00487">
    <property type="entry name" value="DEXDc"/>
    <property type="match status" value="1"/>
</dbReference>